<evidence type="ECO:0000256" key="1">
    <source>
        <dbReference type="ARBA" id="ARBA00004167"/>
    </source>
</evidence>
<dbReference type="InterPro" id="IPR009688">
    <property type="entry name" value="FAM210A/B-like_dom"/>
</dbReference>
<keyword evidence="10" id="KW-1185">Reference proteome</keyword>
<gene>
    <name evidence="9" type="ORF">MAR_027330</name>
</gene>
<feature type="domain" description="DUF1279" evidence="8">
    <location>
        <begin position="121"/>
        <end position="207"/>
    </location>
</feature>
<dbReference type="PANTHER" id="PTHR21377">
    <property type="entry name" value="PROTEIN FAM210B, MITOCHONDRIAL"/>
    <property type="match status" value="1"/>
</dbReference>
<sequence length="303" mass="34875">MQTTIISKFRPIYLAVRCCQQRGVAVCGCQLQVSSARFPRTLIGSYSQPCISPPNQFRWLRTFTKNPLMYSEGKYSSTDDPTQKQTDKDQTNTEETQNSPDKKPDTPTEYVENTEKLSVFQRFKKTYKEHGKVLVGVHIFTSSIWFGSFFYAAKVGVDVIPVMEWLGISERVISPFRSSSLGDIALAYLMYKLATPARYTVTLAGTNLMIKYLRKAGRIAPKKESESFRSLAKDSRKEVSQRTNKLRLDMKHRTTKLQTDFNSRRKGLTSRVKSNVKLRQTSLRDKLKNRRKQLSTGIRRRKN</sequence>
<evidence type="ECO:0000256" key="4">
    <source>
        <dbReference type="ARBA" id="ARBA00023054"/>
    </source>
</evidence>
<comment type="subcellular location">
    <subcellularLocation>
        <location evidence="1">Membrane</location>
        <topology evidence="1">Single-pass membrane protein</topology>
    </subcellularLocation>
</comment>
<evidence type="ECO:0000256" key="3">
    <source>
        <dbReference type="ARBA" id="ARBA00022989"/>
    </source>
</evidence>
<feature type="compositionally biased region" description="Basic and acidic residues" evidence="6">
    <location>
        <begin position="81"/>
        <end position="91"/>
    </location>
</feature>
<name>A0ABY7EV31_MYAAR</name>
<feature type="region of interest" description="Disordered" evidence="6">
    <location>
        <begin position="74"/>
        <end position="110"/>
    </location>
</feature>
<evidence type="ECO:0000313" key="10">
    <source>
        <dbReference type="Proteomes" id="UP001164746"/>
    </source>
</evidence>
<evidence type="ECO:0000259" key="8">
    <source>
        <dbReference type="Pfam" id="PF06916"/>
    </source>
</evidence>
<keyword evidence="5 7" id="KW-0472">Membrane</keyword>
<keyword evidence="4" id="KW-0175">Coiled coil</keyword>
<evidence type="ECO:0000256" key="7">
    <source>
        <dbReference type="SAM" id="Phobius"/>
    </source>
</evidence>
<feature type="transmembrane region" description="Helical" evidence="7">
    <location>
        <begin position="133"/>
        <end position="152"/>
    </location>
</feature>
<reference evidence="9" key="1">
    <citation type="submission" date="2022-11" db="EMBL/GenBank/DDBJ databases">
        <title>Centuries of genome instability and evolution in soft-shell clam transmissible cancer (bioRxiv).</title>
        <authorList>
            <person name="Hart S.F.M."/>
            <person name="Yonemitsu M.A."/>
            <person name="Giersch R.M."/>
            <person name="Beal B.F."/>
            <person name="Arriagada G."/>
            <person name="Davis B.W."/>
            <person name="Ostrander E.A."/>
            <person name="Goff S.P."/>
            <person name="Metzger M.J."/>
        </authorList>
    </citation>
    <scope>NUCLEOTIDE SEQUENCE</scope>
    <source>
        <strain evidence="9">MELC-2E11</strain>
        <tissue evidence="9">Siphon/mantle</tissue>
    </source>
</reference>
<dbReference type="PANTHER" id="PTHR21377:SF1">
    <property type="entry name" value="PROTEIN FAM210A"/>
    <property type="match status" value="1"/>
</dbReference>
<evidence type="ECO:0000256" key="6">
    <source>
        <dbReference type="SAM" id="MobiDB-lite"/>
    </source>
</evidence>
<dbReference type="Pfam" id="PF06916">
    <property type="entry name" value="FAM210A-B_dom"/>
    <property type="match status" value="1"/>
</dbReference>
<evidence type="ECO:0000256" key="2">
    <source>
        <dbReference type="ARBA" id="ARBA00022692"/>
    </source>
</evidence>
<keyword evidence="3 7" id="KW-1133">Transmembrane helix</keyword>
<evidence type="ECO:0000313" key="9">
    <source>
        <dbReference type="EMBL" id="WAR13150.1"/>
    </source>
</evidence>
<dbReference type="InterPro" id="IPR045866">
    <property type="entry name" value="FAM210A/B-like"/>
</dbReference>
<dbReference type="Proteomes" id="UP001164746">
    <property type="component" value="Chromosome 8"/>
</dbReference>
<organism evidence="9 10">
    <name type="scientific">Mya arenaria</name>
    <name type="common">Soft-shell clam</name>
    <dbReference type="NCBI Taxonomy" id="6604"/>
    <lineage>
        <taxon>Eukaryota</taxon>
        <taxon>Metazoa</taxon>
        <taxon>Spiralia</taxon>
        <taxon>Lophotrochozoa</taxon>
        <taxon>Mollusca</taxon>
        <taxon>Bivalvia</taxon>
        <taxon>Autobranchia</taxon>
        <taxon>Heteroconchia</taxon>
        <taxon>Euheterodonta</taxon>
        <taxon>Imparidentia</taxon>
        <taxon>Neoheterodontei</taxon>
        <taxon>Myida</taxon>
        <taxon>Myoidea</taxon>
        <taxon>Myidae</taxon>
        <taxon>Mya</taxon>
    </lineage>
</organism>
<protein>
    <submittedName>
        <fullName evidence="9">F210A-like protein</fullName>
    </submittedName>
</protein>
<keyword evidence="2 7" id="KW-0812">Transmembrane</keyword>
<dbReference type="EMBL" id="CP111019">
    <property type="protein sequence ID" value="WAR13150.1"/>
    <property type="molecule type" value="Genomic_DNA"/>
</dbReference>
<accession>A0ABY7EV31</accession>
<evidence type="ECO:0000256" key="5">
    <source>
        <dbReference type="ARBA" id="ARBA00023136"/>
    </source>
</evidence>
<proteinExistence type="predicted"/>